<gene>
    <name evidence="2" type="ORF">RirG_161400</name>
</gene>
<reference evidence="2 3" key="1">
    <citation type="submission" date="2014-02" db="EMBL/GenBank/DDBJ databases">
        <title>Single nucleus genome sequencing reveals high similarity among nuclei of an endomycorrhizal fungus.</title>
        <authorList>
            <person name="Lin K."/>
            <person name="Geurts R."/>
            <person name="Zhang Z."/>
            <person name="Limpens E."/>
            <person name="Saunders D.G."/>
            <person name="Mu D."/>
            <person name="Pang E."/>
            <person name="Cao H."/>
            <person name="Cha H."/>
            <person name="Lin T."/>
            <person name="Zhou Q."/>
            <person name="Shang Y."/>
            <person name="Li Y."/>
            <person name="Ivanov S."/>
            <person name="Sharma T."/>
            <person name="Velzen R.V."/>
            <person name="Ruijter N.D."/>
            <person name="Aanen D.K."/>
            <person name="Win J."/>
            <person name="Kamoun S."/>
            <person name="Bisseling T."/>
            <person name="Huang S."/>
        </authorList>
    </citation>
    <scope>NUCLEOTIDE SEQUENCE [LARGE SCALE GENOMIC DNA]</scope>
    <source>
        <strain evidence="3">DAOM197198w</strain>
    </source>
</reference>
<keyword evidence="3" id="KW-1185">Reference proteome</keyword>
<protein>
    <submittedName>
        <fullName evidence="2">Uncharacterized protein</fullName>
    </submittedName>
</protein>
<dbReference type="EMBL" id="JEMT01024707">
    <property type="protein sequence ID" value="EXX62471.1"/>
    <property type="molecule type" value="Genomic_DNA"/>
</dbReference>
<sequence>MNSYPGQDTLISYLKKKSNKSYRRFLILHKNVVVASVTSDLKWHDLENAWASNYIREVEKIFTDQQEVIETLKQKLNIERLEYKNEFKSFWKIIIKEHEKQNLTPKAKLLTEDPPQPSQVDNKKINKSIKKNDDDNTSNLLIELKEKQNQNEDYYLSKQNENPETSHEKINKNIKRNNEEVTGDDPFINLKKRQRQNEDYIGLAYKDLVSGNIISFIKLLKETLLTRSRRSLYSANESVLQVTIELLLPSRYRVPELCLIMNTAVNKGNGKFGFLDVFVLGECYTNIELKYIPLTGLVSNTDGKDFDTNELGELDKVIEREDEDILLRRQYRYYDKKTNKYICTTINDILNNGAKQLERYMRIIAKGQANKYSTGVCDERIKIINSNLNKLIGFVIVVIGFRRIIWKSVDEKLTTNYRYIKIN</sequence>
<organism evidence="2 3">
    <name type="scientific">Rhizophagus irregularis (strain DAOM 197198w)</name>
    <name type="common">Glomus intraradices</name>
    <dbReference type="NCBI Taxonomy" id="1432141"/>
    <lineage>
        <taxon>Eukaryota</taxon>
        <taxon>Fungi</taxon>
        <taxon>Fungi incertae sedis</taxon>
        <taxon>Mucoromycota</taxon>
        <taxon>Glomeromycotina</taxon>
        <taxon>Glomeromycetes</taxon>
        <taxon>Glomerales</taxon>
        <taxon>Glomeraceae</taxon>
        <taxon>Rhizophagus</taxon>
    </lineage>
</organism>
<dbReference type="AlphaFoldDB" id="A0A015KRF9"/>
<feature type="region of interest" description="Disordered" evidence="1">
    <location>
        <begin position="105"/>
        <end position="136"/>
    </location>
</feature>
<accession>A0A015KRF9</accession>
<evidence type="ECO:0000256" key="1">
    <source>
        <dbReference type="SAM" id="MobiDB-lite"/>
    </source>
</evidence>
<comment type="caution">
    <text evidence="2">The sequence shown here is derived from an EMBL/GenBank/DDBJ whole genome shotgun (WGS) entry which is preliminary data.</text>
</comment>
<name>A0A015KRF9_RHIIW</name>
<dbReference type="Proteomes" id="UP000022910">
    <property type="component" value="Unassembled WGS sequence"/>
</dbReference>
<dbReference type="HOGENOM" id="CLU_030748_1_0_1"/>
<proteinExistence type="predicted"/>
<evidence type="ECO:0000313" key="3">
    <source>
        <dbReference type="Proteomes" id="UP000022910"/>
    </source>
</evidence>
<evidence type="ECO:0000313" key="2">
    <source>
        <dbReference type="EMBL" id="EXX62471.1"/>
    </source>
</evidence>